<evidence type="ECO:0000313" key="6">
    <source>
        <dbReference type="Proteomes" id="UP000183413"/>
    </source>
</evidence>
<feature type="domain" description="HTH hxlR-type" evidence="4">
    <location>
        <begin position="24"/>
        <end position="122"/>
    </location>
</feature>
<dbReference type="SUPFAM" id="SSF46785">
    <property type="entry name" value="Winged helix' DNA-binding domain"/>
    <property type="match status" value="1"/>
</dbReference>
<keyword evidence="1" id="KW-0805">Transcription regulation</keyword>
<keyword evidence="6" id="KW-1185">Reference proteome</keyword>
<evidence type="ECO:0000313" key="5">
    <source>
        <dbReference type="EMBL" id="SFQ04267.1"/>
    </source>
</evidence>
<protein>
    <submittedName>
        <fullName evidence="5">DNA-binding transcriptional regulator, HxlR family</fullName>
    </submittedName>
</protein>
<dbReference type="Proteomes" id="UP000183413">
    <property type="component" value="Unassembled WGS sequence"/>
</dbReference>
<keyword evidence="3" id="KW-0804">Transcription</keyword>
<proteinExistence type="predicted"/>
<evidence type="ECO:0000256" key="2">
    <source>
        <dbReference type="ARBA" id="ARBA00023125"/>
    </source>
</evidence>
<evidence type="ECO:0000256" key="1">
    <source>
        <dbReference type="ARBA" id="ARBA00023015"/>
    </source>
</evidence>
<name>A0A1I5VA94_9ACTN</name>
<dbReference type="PANTHER" id="PTHR33204:SF18">
    <property type="entry name" value="TRANSCRIPTIONAL REGULATORY PROTEIN"/>
    <property type="match status" value="1"/>
</dbReference>
<accession>A0A1I5VA94</accession>
<dbReference type="eggNOG" id="COG1733">
    <property type="taxonomic scope" value="Bacteria"/>
</dbReference>
<reference evidence="5 6" key="1">
    <citation type="submission" date="2016-10" db="EMBL/GenBank/DDBJ databases">
        <authorList>
            <person name="de Groot N.N."/>
        </authorList>
    </citation>
    <scope>NUCLEOTIDE SEQUENCE [LARGE SCALE GENOMIC DNA]</scope>
    <source>
        <strain evidence="5 6">DSM 43067</strain>
    </source>
</reference>
<dbReference type="STRING" id="1993.SAMN04489713_12148"/>
<sequence length="145" mass="15989">MATTTAAQRREQEKAAFDAFMEACPMNQLLGIVGKQWSTMVLVELAEGPRRYAQISRAMPGVSAKMLTQTLRSLERDGFVARTVTPSVPVQVEYALTVLGERIMPLITSMLEWANRHIEDVHEARERYDGSRVGSNGVPVGPSLG</sequence>
<dbReference type="RefSeq" id="WP_021591511.1">
    <property type="nucleotide sequence ID" value="NZ_CP083237.1"/>
</dbReference>
<dbReference type="Gene3D" id="1.10.10.10">
    <property type="entry name" value="Winged helix-like DNA-binding domain superfamily/Winged helix DNA-binding domain"/>
    <property type="match status" value="1"/>
</dbReference>
<dbReference type="InterPro" id="IPR002577">
    <property type="entry name" value="HTH_HxlR"/>
</dbReference>
<dbReference type="InParanoid" id="A0A1I5VA94"/>
<dbReference type="PROSITE" id="PS51118">
    <property type="entry name" value="HTH_HXLR"/>
    <property type="match status" value="1"/>
</dbReference>
<evidence type="ECO:0000256" key="3">
    <source>
        <dbReference type="ARBA" id="ARBA00023163"/>
    </source>
</evidence>
<dbReference type="InterPro" id="IPR036388">
    <property type="entry name" value="WH-like_DNA-bd_sf"/>
</dbReference>
<dbReference type="InterPro" id="IPR036390">
    <property type="entry name" value="WH_DNA-bd_sf"/>
</dbReference>
<dbReference type="EMBL" id="FOVH01000021">
    <property type="protein sequence ID" value="SFQ04267.1"/>
    <property type="molecule type" value="Genomic_DNA"/>
</dbReference>
<keyword evidence="2 5" id="KW-0238">DNA-binding</keyword>
<dbReference type="AlphaFoldDB" id="A0A1I5VA94"/>
<dbReference type="Pfam" id="PF01638">
    <property type="entry name" value="HxlR"/>
    <property type="match status" value="1"/>
</dbReference>
<dbReference type="GeneID" id="99653599"/>
<dbReference type="GO" id="GO:0003677">
    <property type="term" value="F:DNA binding"/>
    <property type="evidence" value="ECO:0007669"/>
    <property type="project" value="UniProtKB-KW"/>
</dbReference>
<organism evidence="5 6">
    <name type="scientific">Actinomadura madurae</name>
    <dbReference type="NCBI Taxonomy" id="1993"/>
    <lineage>
        <taxon>Bacteria</taxon>
        <taxon>Bacillati</taxon>
        <taxon>Actinomycetota</taxon>
        <taxon>Actinomycetes</taxon>
        <taxon>Streptosporangiales</taxon>
        <taxon>Thermomonosporaceae</taxon>
        <taxon>Actinomadura</taxon>
    </lineage>
</organism>
<gene>
    <name evidence="5" type="ORF">SAMN04489713_12148</name>
</gene>
<evidence type="ECO:0000259" key="4">
    <source>
        <dbReference type="PROSITE" id="PS51118"/>
    </source>
</evidence>
<dbReference type="PANTHER" id="PTHR33204">
    <property type="entry name" value="TRANSCRIPTIONAL REGULATOR, MARR FAMILY"/>
    <property type="match status" value="1"/>
</dbReference>